<evidence type="ECO:0000313" key="3">
    <source>
        <dbReference type="Proteomes" id="UP000032024"/>
    </source>
</evidence>
<accession>A0AAN0T2A5</accession>
<dbReference type="Proteomes" id="UP000032024">
    <property type="component" value="Chromosome"/>
</dbReference>
<sequence length="153" mass="17634">MRESIKTTNISDENILFIYNLIEVTRKGDNELKNFIDYHLFPKKSPLSLETINNKIKALKLMDATQKSIVKARAKEFEEANDVSKYFPSLLGILAFILSLYAMLEKINKIVGLITNLLVITFLTLYSIRLFFKFVERRSTAVYFNALIDSIGK</sequence>
<proteinExistence type="predicted"/>
<gene>
    <name evidence="2" type="ORF">SB48_HM08orf00755</name>
</gene>
<dbReference type="EMBL" id="CP010525">
    <property type="protein sequence ID" value="AJO21287.1"/>
    <property type="molecule type" value="Genomic_DNA"/>
</dbReference>
<evidence type="ECO:0000256" key="1">
    <source>
        <dbReference type="SAM" id="Phobius"/>
    </source>
</evidence>
<reference evidence="3" key="1">
    <citation type="submission" date="2015-01" db="EMBL/GenBank/DDBJ databases">
        <title>Comparative genome analysis of Bacillus coagulans HM-08, Clostridium butyricum HM-68, Bacillus subtilis HM-66 and Bacillus paralicheniformis BL-09.</title>
        <authorList>
            <person name="Zhang H."/>
        </authorList>
    </citation>
    <scope>NUCLEOTIDE SEQUENCE [LARGE SCALE GENOMIC DNA]</scope>
    <source>
        <strain evidence="3">HM-08</strain>
    </source>
</reference>
<keyword evidence="1" id="KW-1133">Transmembrane helix</keyword>
<feature type="transmembrane region" description="Helical" evidence="1">
    <location>
        <begin position="86"/>
        <end position="104"/>
    </location>
</feature>
<evidence type="ECO:0000313" key="2">
    <source>
        <dbReference type="EMBL" id="AJO21287.1"/>
    </source>
</evidence>
<name>A0AAN0T2A5_HEYCO</name>
<feature type="transmembrane region" description="Helical" evidence="1">
    <location>
        <begin position="110"/>
        <end position="132"/>
    </location>
</feature>
<keyword evidence="1" id="KW-0812">Transmembrane</keyword>
<dbReference type="AlphaFoldDB" id="A0AAN0T2A5"/>
<keyword evidence="3" id="KW-1185">Reference proteome</keyword>
<protein>
    <submittedName>
        <fullName evidence="2">Uncharacterized protein</fullName>
    </submittedName>
</protein>
<organism evidence="2 3">
    <name type="scientific">Heyndrickxia coagulans</name>
    <name type="common">Weizmannia coagulans</name>
    <dbReference type="NCBI Taxonomy" id="1398"/>
    <lineage>
        <taxon>Bacteria</taxon>
        <taxon>Bacillati</taxon>
        <taxon>Bacillota</taxon>
        <taxon>Bacilli</taxon>
        <taxon>Bacillales</taxon>
        <taxon>Bacillaceae</taxon>
        <taxon>Heyndrickxia</taxon>
    </lineage>
</organism>
<keyword evidence="1" id="KW-0472">Membrane</keyword>
<dbReference type="RefSeq" id="WP_035183377.1">
    <property type="nucleotide sequence ID" value="NZ_CP010525.1"/>
</dbReference>